<accession>A0A2T9YZ75</accession>
<dbReference type="Proteomes" id="UP000245699">
    <property type="component" value="Unassembled WGS sequence"/>
</dbReference>
<evidence type="ECO:0000313" key="3">
    <source>
        <dbReference type="EMBL" id="PVU97643.1"/>
    </source>
</evidence>
<evidence type="ECO:0000313" key="4">
    <source>
        <dbReference type="Proteomes" id="UP000245699"/>
    </source>
</evidence>
<reference evidence="3 4" key="1">
    <citation type="journal article" date="2018" name="MBio">
        <title>Comparative Genomics Reveals the Core Gene Toolbox for the Fungus-Insect Symbiosis.</title>
        <authorList>
            <person name="Wang Y."/>
            <person name="Stata M."/>
            <person name="Wang W."/>
            <person name="Stajich J.E."/>
            <person name="White M.M."/>
            <person name="Moncalvo J.M."/>
        </authorList>
    </citation>
    <scope>NUCLEOTIDE SEQUENCE [LARGE SCALE GENOMIC DNA]</scope>
    <source>
        <strain evidence="3 4">AUS-77-4</strain>
    </source>
</reference>
<evidence type="ECO:0000256" key="1">
    <source>
        <dbReference type="SAM" id="MobiDB-lite"/>
    </source>
</evidence>
<protein>
    <submittedName>
        <fullName evidence="3">Uncharacterized protein</fullName>
    </submittedName>
</protein>
<comment type="caution">
    <text evidence="3">The sequence shown here is derived from an EMBL/GenBank/DDBJ whole genome shotgun (WGS) entry which is preliminary data.</text>
</comment>
<dbReference type="EMBL" id="MBFT01000101">
    <property type="protein sequence ID" value="PVU97643.1"/>
    <property type="molecule type" value="Genomic_DNA"/>
</dbReference>
<organism evidence="3 4">
    <name type="scientific">Furculomyces boomerangus</name>
    <dbReference type="NCBI Taxonomy" id="61424"/>
    <lineage>
        <taxon>Eukaryota</taxon>
        <taxon>Fungi</taxon>
        <taxon>Fungi incertae sedis</taxon>
        <taxon>Zoopagomycota</taxon>
        <taxon>Kickxellomycotina</taxon>
        <taxon>Harpellomycetes</taxon>
        <taxon>Harpellales</taxon>
        <taxon>Harpellaceae</taxon>
        <taxon>Furculomyces</taxon>
    </lineage>
</organism>
<feature type="compositionally biased region" description="Polar residues" evidence="1">
    <location>
        <begin position="1"/>
        <end position="10"/>
    </location>
</feature>
<name>A0A2T9YZ75_9FUNG</name>
<gene>
    <name evidence="3" type="ORF">BB559_001940</name>
    <name evidence="2" type="ORF">BB559_002664</name>
</gene>
<dbReference type="AlphaFoldDB" id="A0A2T9YZ75"/>
<keyword evidence="4" id="KW-1185">Reference proteome</keyword>
<sequence length="326" mass="36785">MNTPINNNEKMASYHPGLDGPTVVKRPRSKRYTDLSEAFDFVKMNSSANSSPVSVVSEPRKKINYNTKTGTPTAVPKNRDIHLDNSILQYNPEETSSFGKLSESGVSISKNTYLGAGNGINLVVLDATRKKIIDCKIFPSCTLGEVLYSYHPDAPRNLFFRDAYTKGILNPNNKIGNQIQENQKELTIIASVPNEPKSYEKPVWNTSHFKTRNNQLEQPQYKQNSEMTYQEQNISGSLKIPPLRYTNQKPEIMETWYGEYNREERGKKNIGLQTGNATSLGNSTKSDYKYDNNVKKINTDEGVGEATEALLMFSAQNYRNLTSIEE</sequence>
<evidence type="ECO:0000313" key="2">
    <source>
        <dbReference type="EMBL" id="PVU95625.1"/>
    </source>
</evidence>
<proteinExistence type="predicted"/>
<dbReference type="EMBL" id="MBFT01000176">
    <property type="protein sequence ID" value="PVU95625.1"/>
    <property type="molecule type" value="Genomic_DNA"/>
</dbReference>
<dbReference type="OrthoDB" id="5599662at2759"/>
<feature type="region of interest" description="Disordered" evidence="1">
    <location>
        <begin position="1"/>
        <end position="29"/>
    </location>
</feature>